<dbReference type="Gene3D" id="1.10.10.10">
    <property type="entry name" value="Winged helix-like DNA-binding domain superfamily/Winged helix DNA-binding domain"/>
    <property type="match status" value="1"/>
</dbReference>
<keyword evidence="3" id="KW-0238">DNA-binding</keyword>
<protein>
    <recommendedName>
        <fullName evidence="6">HSF-type DNA-binding domain-containing protein</fullName>
    </recommendedName>
</protein>
<dbReference type="SUPFAM" id="SSF46785">
    <property type="entry name" value="Winged helix' DNA-binding domain"/>
    <property type="match status" value="1"/>
</dbReference>
<name>A0A8C4XET3_ERPCA</name>
<dbReference type="SMART" id="SM00415">
    <property type="entry name" value="HSF"/>
    <property type="match status" value="1"/>
</dbReference>
<evidence type="ECO:0000256" key="3">
    <source>
        <dbReference type="ARBA" id="ARBA00023125"/>
    </source>
</evidence>
<accession>A0A8C4XET3</accession>
<feature type="domain" description="HSF-type DNA-binding" evidence="6">
    <location>
        <begin position="18"/>
        <end position="119"/>
    </location>
</feature>
<reference evidence="7" key="3">
    <citation type="submission" date="2025-09" db="UniProtKB">
        <authorList>
            <consortium name="Ensembl"/>
        </authorList>
    </citation>
    <scope>IDENTIFICATION</scope>
</reference>
<keyword evidence="8" id="KW-1185">Reference proteome</keyword>
<dbReference type="Ensembl" id="ENSECRT00000026178.1">
    <property type="protein sequence ID" value="ENSECRP00000025638.1"/>
    <property type="gene ID" value="ENSECRG00000017279.1"/>
</dbReference>
<evidence type="ECO:0000259" key="6">
    <source>
        <dbReference type="SMART" id="SM00415"/>
    </source>
</evidence>
<evidence type="ECO:0000313" key="8">
    <source>
        <dbReference type="Proteomes" id="UP000694620"/>
    </source>
</evidence>
<comment type="similarity">
    <text evidence="2 5">Belongs to the HSF family.</text>
</comment>
<comment type="subcellular location">
    <subcellularLocation>
        <location evidence="1">Nucleus</location>
    </subcellularLocation>
</comment>
<evidence type="ECO:0000256" key="5">
    <source>
        <dbReference type="RuleBase" id="RU004020"/>
    </source>
</evidence>
<dbReference type="GO" id="GO:0043565">
    <property type="term" value="F:sequence-specific DNA binding"/>
    <property type="evidence" value="ECO:0007669"/>
    <property type="project" value="InterPro"/>
</dbReference>
<dbReference type="Proteomes" id="UP000694620">
    <property type="component" value="Chromosome 8"/>
</dbReference>
<evidence type="ECO:0000256" key="2">
    <source>
        <dbReference type="ARBA" id="ARBA00006403"/>
    </source>
</evidence>
<dbReference type="AlphaFoldDB" id="A0A8C4XET3"/>
<dbReference type="PANTHER" id="PTHR10015:SF278">
    <property type="entry name" value="HEAT SHOCK FACTOR PROTEIN 5"/>
    <property type="match status" value="1"/>
</dbReference>
<proteinExistence type="inferred from homology"/>
<evidence type="ECO:0000313" key="7">
    <source>
        <dbReference type="Ensembl" id="ENSECRP00000025638.1"/>
    </source>
</evidence>
<keyword evidence="4" id="KW-0539">Nucleus</keyword>
<reference evidence="7" key="2">
    <citation type="submission" date="2025-08" db="UniProtKB">
        <authorList>
            <consortium name="Ensembl"/>
        </authorList>
    </citation>
    <scope>IDENTIFICATION</scope>
</reference>
<dbReference type="GeneTree" id="ENSGT00510000048674"/>
<dbReference type="GO" id="GO:0005634">
    <property type="term" value="C:nucleus"/>
    <property type="evidence" value="ECO:0007669"/>
    <property type="project" value="UniProtKB-SubCell"/>
</dbReference>
<dbReference type="InterPro" id="IPR036388">
    <property type="entry name" value="WH-like_DNA-bd_sf"/>
</dbReference>
<dbReference type="PANTHER" id="PTHR10015">
    <property type="entry name" value="HEAT SHOCK TRANSCRIPTION FACTOR"/>
    <property type="match status" value="1"/>
</dbReference>
<dbReference type="InterPro" id="IPR036390">
    <property type="entry name" value="WH_DNA-bd_sf"/>
</dbReference>
<reference evidence="7" key="1">
    <citation type="submission" date="2021-06" db="EMBL/GenBank/DDBJ databases">
        <authorList>
            <consortium name="Wellcome Sanger Institute Data Sharing"/>
        </authorList>
    </citation>
    <scope>NUCLEOTIDE SEQUENCE [LARGE SCALE GENOMIC DNA]</scope>
</reference>
<organism evidence="7 8">
    <name type="scientific">Erpetoichthys calabaricus</name>
    <name type="common">Rope fish</name>
    <name type="synonym">Calamoichthys calabaricus</name>
    <dbReference type="NCBI Taxonomy" id="27687"/>
    <lineage>
        <taxon>Eukaryota</taxon>
        <taxon>Metazoa</taxon>
        <taxon>Chordata</taxon>
        <taxon>Craniata</taxon>
        <taxon>Vertebrata</taxon>
        <taxon>Euteleostomi</taxon>
        <taxon>Actinopterygii</taxon>
        <taxon>Polypteriformes</taxon>
        <taxon>Polypteridae</taxon>
        <taxon>Erpetoichthys</taxon>
    </lineage>
</organism>
<dbReference type="GO" id="GO:0003700">
    <property type="term" value="F:DNA-binding transcription factor activity"/>
    <property type="evidence" value="ECO:0007669"/>
    <property type="project" value="InterPro"/>
</dbReference>
<sequence>MNLFLCSGAANLLSIPINPNNFPAKLWRLVNNPEIQSINWNPSAEGVIIIHQKLFESELLSPVKLSVESSDVFKTTNFTSFIRQMNLYGFRKLPMSSGNTDRYLNTKGHPELLVNVKRLTGVNKAKLEAGIEVTCRKPSQNDAAPPTFECFAFFDA</sequence>
<dbReference type="Pfam" id="PF00447">
    <property type="entry name" value="HSF_DNA-bind"/>
    <property type="match status" value="1"/>
</dbReference>
<evidence type="ECO:0000256" key="1">
    <source>
        <dbReference type="ARBA" id="ARBA00004123"/>
    </source>
</evidence>
<dbReference type="InterPro" id="IPR000232">
    <property type="entry name" value="HSF_DNA-bd"/>
</dbReference>
<evidence type="ECO:0000256" key="4">
    <source>
        <dbReference type="ARBA" id="ARBA00023242"/>
    </source>
</evidence>